<dbReference type="InterPro" id="IPR001387">
    <property type="entry name" value="Cro/C1-type_HTH"/>
</dbReference>
<dbReference type="PANTHER" id="PTHR46797">
    <property type="entry name" value="HTH-TYPE TRANSCRIPTIONAL REGULATOR"/>
    <property type="match status" value="1"/>
</dbReference>
<gene>
    <name evidence="3" type="ORF">CCR87_00685</name>
</gene>
<feature type="domain" description="HTH cro/C1-type" evidence="2">
    <location>
        <begin position="6"/>
        <end position="60"/>
    </location>
</feature>
<keyword evidence="4" id="KW-1185">Reference proteome</keyword>
<dbReference type="SUPFAM" id="SSF47413">
    <property type="entry name" value="lambda repressor-like DNA-binding domains"/>
    <property type="match status" value="1"/>
</dbReference>
<dbReference type="InterPro" id="IPR010982">
    <property type="entry name" value="Lambda_DNA-bd_dom_sf"/>
</dbReference>
<dbReference type="Pfam" id="PF13560">
    <property type="entry name" value="HTH_31"/>
    <property type="match status" value="1"/>
</dbReference>
<dbReference type="SUPFAM" id="SSF51182">
    <property type="entry name" value="RmlC-like cupins"/>
    <property type="match status" value="1"/>
</dbReference>
<dbReference type="InterPro" id="IPR014710">
    <property type="entry name" value="RmlC-like_jellyroll"/>
</dbReference>
<proteinExistence type="predicted"/>
<dbReference type="GO" id="GO:0003700">
    <property type="term" value="F:DNA-binding transcription factor activity"/>
    <property type="evidence" value="ECO:0007669"/>
    <property type="project" value="TreeGrafter"/>
</dbReference>
<dbReference type="GO" id="GO:0005829">
    <property type="term" value="C:cytosol"/>
    <property type="evidence" value="ECO:0007669"/>
    <property type="project" value="TreeGrafter"/>
</dbReference>
<name>A0A934TGJ8_9RHOB</name>
<protein>
    <submittedName>
        <fullName evidence="3">Transcriptional regulator</fullName>
    </submittedName>
</protein>
<reference evidence="3" key="1">
    <citation type="submission" date="2017-05" db="EMBL/GenBank/DDBJ databases">
        <authorList>
            <person name="Imhoff J.F."/>
            <person name="Rahn T."/>
            <person name="Kuenzel S."/>
            <person name="Neulinger S.C."/>
        </authorList>
    </citation>
    <scope>NUCLEOTIDE SEQUENCE</scope>
    <source>
        <strain evidence="3">LMG 28126</strain>
    </source>
</reference>
<sequence>MPGNKLRAARRRQGRTLKAVAAAAGVSEGHLSKIETGKAVPSLPVLHRIAGCLGLNLGHLFDDAGGPSGAVTRAGARPVISLDPLRSGPGVTLERVIPHAPDNALQCNIHIMERGGASDGQISHLGEEVGIILEGQVELRLDDEVHVLGPGDSFHFRSDRRHGYRNVGEGRARIFWVNTPPTF</sequence>
<dbReference type="Pfam" id="PF07883">
    <property type="entry name" value="Cupin_2"/>
    <property type="match status" value="1"/>
</dbReference>
<organism evidence="3 4">
    <name type="scientific">Rhodobaculum claviforme</name>
    <dbReference type="NCBI Taxonomy" id="1549854"/>
    <lineage>
        <taxon>Bacteria</taxon>
        <taxon>Pseudomonadati</taxon>
        <taxon>Pseudomonadota</taxon>
        <taxon>Alphaproteobacteria</taxon>
        <taxon>Rhodobacterales</taxon>
        <taxon>Paracoccaceae</taxon>
        <taxon>Rhodobaculum</taxon>
    </lineage>
</organism>
<dbReference type="SMART" id="SM00530">
    <property type="entry name" value="HTH_XRE"/>
    <property type="match status" value="1"/>
</dbReference>
<comment type="caution">
    <text evidence="3">The sequence shown here is derived from an EMBL/GenBank/DDBJ whole genome shotgun (WGS) entry which is preliminary data.</text>
</comment>
<dbReference type="InterPro" id="IPR011051">
    <property type="entry name" value="RmlC_Cupin_sf"/>
</dbReference>
<dbReference type="CDD" id="cd00093">
    <property type="entry name" value="HTH_XRE"/>
    <property type="match status" value="1"/>
</dbReference>
<dbReference type="Gene3D" id="1.10.260.40">
    <property type="entry name" value="lambda repressor-like DNA-binding domains"/>
    <property type="match status" value="1"/>
</dbReference>
<dbReference type="InterPro" id="IPR050807">
    <property type="entry name" value="TransReg_Diox_bact_type"/>
</dbReference>
<dbReference type="AlphaFoldDB" id="A0A934TGJ8"/>
<accession>A0A934TGJ8</accession>
<evidence type="ECO:0000313" key="4">
    <source>
        <dbReference type="Proteomes" id="UP000706333"/>
    </source>
</evidence>
<dbReference type="Gene3D" id="2.60.120.10">
    <property type="entry name" value="Jelly Rolls"/>
    <property type="match status" value="1"/>
</dbReference>
<dbReference type="EMBL" id="NHSD01000047">
    <property type="protein sequence ID" value="MBK5925885.1"/>
    <property type="molecule type" value="Genomic_DNA"/>
</dbReference>
<evidence type="ECO:0000259" key="2">
    <source>
        <dbReference type="PROSITE" id="PS50943"/>
    </source>
</evidence>
<evidence type="ECO:0000313" key="3">
    <source>
        <dbReference type="EMBL" id="MBK5925885.1"/>
    </source>
</evidence>
<dbReference type="PROSITE" id="PS50943">
    <property type="entry name" value="HTH_CROC1"/>
    <property type="match status" value="1"/>
</dbReference>
<dbReference type="InterPro" id="IPR013096">
    <property type="entry name" value="Cupin_2"/>
</dbReference>
<dbReference type="GO" id="GO:0003677">
    <property type="term" value="F:DNA binding"/>
    <property type="evidence" value="ECO:0007669"/>
    <property type="project" value="UniProtKB-KW"/>
</dbReference>
<dbReference type="RefSeq" id="WP_201155411.1">
    <property type="nucleotide sequence ID" value="NZ_NHSD01000047.1"/>
</dbReference>
<evidence type="ECO:0000256" key="1">
    <source>
        <dbReference type="ARBA" id="ARBA00023125"/>
    </source>
</evidence>
<keyword evidence="1" id="KW-0238">DNA-binding</keyword>
<dbReference type="CDD" id="cd02209">
    <property type="entry name" value="cupin_XRE_C"/>
    <property type="match status" value="1"/>
</dbReference>
<reference evidence="3" key="2">
    <citation type="journal article" date="2020" name="Microorganisms">
        <title>Osmotic Adaptation and Compatible Solute Biosynthesis of Phototrophic Bacteria as Revealed from Genome Analyses.</title>
        <authorList>
            <person name="Imhoff J.F."/>
            <person name="Rahn T."/>
            <person name="Kunzel S."/>
            <person name="Keller A."/>
            <person name="Neulinger S.C."/>
        </authorList>
    </citation>
    <scope>NUCLEOTIDE SEQUENCE</scope>
    <source>
        <strain evidence="3">LMG 28126</strain>
    </source>
</reference>
<dbReference type="Proteomes" id="UP000706333">
    <property type="component" value="Unassembled WGS sequence"/>
</dbReference>
<dbReference type="PANTHER" id="PTHR46797:SF11">
    <property type="entry name" value="HTH-TYPE TRANSCRIPTIONAL REGULATOR PUUR"/>
    <property type="match status" value="1"/>
</dbReference>